<dbReference type="EMBL" id="JADYXP020000004">
    <property type="protein sequence ID" value="KAL0127057.1"/>
    <property type="molecule type" value="Genomic_DNA"/>
</dbReference>
<reference evidence="2 3" key="1">
    <citation type="submission" date="2023-03" db="EMBL/GenBank/DDBJ databases">
        <title>High recombination rates correlate with genetic variation in Cardiocondyla obscurior ants.</title>
        <authorList>
            <person name="Errbii M."/>
        </authorList>
    </citation>
    <scope>NUCLEOTIDE SEQUENCE [LARGE SCALE GENOMIC DNA]</scope>
    <source>
        <strain evidence="2">Alpha-2009</strain>
        <tissue evidence="2">Whole body</tissue>
    </source>
</reference>
<dbReference type="Proteomes" id="UP001430953">
    <property type="component" value="Unassembled WGS sequence"/>
</dbReference>
<proteinExistence type="predicted"/>
<dbReference type="AlphaFoldDB" id="A0AAW2GKV9"/>
<keyword evidence="1" id="KW-0812">Transmembrane</keyword>
<keyword evidence="1" id="KW-0472">Membrane</keyword>
<keyword evidence="3" id="KW-1185">Reference proteome</keyword>
<feature type="transmembrane region" description="Helical" evidence="1">
    <location>
        <begin position="17"/>
        <end position="38"/>
    </location>
</feature>
<organism evidence="2 3">
    <name type="scientific">Cardiocondyla obscurior</name>
    <dbReference type="NCBI Taxonomy" id="286306"/>
    <lineage>
        <taxon>Eukaryota</taxon>
        <taxon>Metazoa</taxon>
        <taxon>Ecdysozoa</taxon>
        <taxon>Arthropoda</taxon>
        <taxon>Hexapoda</taxon>
        <taxon>Insecta</taxon>
        <taxon>Pterygota</taxon>
        <taxon>Neoptera</taxon>
        <taxon>Endopterygota</taxon>
        <taxon>Hymenoptera</taxon>
        <taxon>Apocrita</taxon>
        <taxon>Aculeata</taxon>
        <taxon>Formicoidea</taxon>
        <taxon>Formicidae</taxon>
        <taxon>Myrmicinae</taxon>
        <taxon>Cardiocondyla</taxon>
    </lineage>
</organism>
<evidence type="ECO:0000313" key="3">
    <source>
        <dbReference type="Proteomes" id="UP001430953"/>
    </source>
</evidence>
<comment type="caution">
    <text evidence="2">The sequence shown here is derived from an EMBL/GenBank/DDBJ whole genome shotgun (WGS) entry which is preliminary data.</text>
</comment>
<evidence type="ECO:0000256" key="1">
    <source>
        <dbReference type="SAM" id="Phobius"/>
    </source>
</evidence>
<name>A0AAW2GKV9_9HYME</name>
<evidence type="ECO:0000313" key="2">
    <source>
        <dbReference type="EMBL" id="KAL0127057.1"/>
    </source>
</evidence>
<protein>
    <submittedName>
        <fullName evidence="2">Uncharacterized protein</fullName>
    </submittedName>
</protein>
<gene>
    <name evidence="2" type="ORF">PUN28_005405</name>
</gene>
<keyword evidence="1" id="KW-1133">Transmembrane helix</keyword>
<sequence>MRGESNFNPHRNLRHDFYAAIFFSFFSFFFFFFFIRGLHDEIGFGRKRGESLRSKLFIPRDFDSIYLVTRERTGPAWD</sequence>
<accession>A0AAW2GKV9</accession>